<dbReference type="Pfam" id="PF04167">
    <property type="entry name" value="DUF402"/>
    <property type="match status" value="1"/>
</dbReference>
<comment type="caution">
    <text evidence="2">The sequence shown here is derived from an EMBL/GenBank/DDBJ whole genome shotgun (WGS) entry which is preliminary data.</text>
</comment>
<dbReference type="SUPFAM" id="SSF159234">
    <property type="entry name" value="FomD-like"/>
    <property type="match status" value="1"/>
</dbReference>
<proteinExistence type="predicted"/>
<keyword evidence="3" id="KW-1185">Reference proteome</keyword>
<name>A0A3S3AAM8_9NOCA</name>
<sequence length="194" mass="22120">MENVEPGTAAATPTPPPVPVYVPTLDMVPAHRPKVEYFNVTERTNTDPKGFVRPVDHYRLEPWGLYMARTADHMRFHYLESWLLPDLGIRASIFHFHPYHDRDQDLYIDIGDFTRGSDVWKAEDHYLDLVVRTGRDIELLDVDELISAAAHGYISPQTANRAVQRAMVAVDGIAHHGHDVEAWLASKGMPVNWR</sequence>
<dbReference type="AlphaFoldDB" id="A0A3S3AAM8"/>
<evidence type="ECO:0000313" key="3">
    <source>
        <dbReference type="Proteomes" id="UP000283479"/>
    </source>
</evidence>
<dbReference type="InterPro" id="IPR014465">
    <property type="entry name" value="UCP012622"/>
</dbReference>
<dbReference type="InterPro" id="IPR007295">
    <property type="entry name" value="DUF402"/>
</dbReference>
<dbReference type="Gene3D" id="2.40.380.10">
    <property type="entry name" value="FomD-like"/>
    <property type="match status" value="1"/>
</dbReference>
<dbReference type="PIRSF" id="PIRSF012622">
    <property type="entry name" value="UCP012622"/>
    <property type="match status" value="1"/>
</dbReference>
<evidence type="ECO:0000313" key="2">
    <source>
        <dbReference type="EMBL" id="RVW05751.1"/>
    </source>
</evidence>
<gene>
    <name evidence="2" type="ORF">EGT50_04315</name>
</gene>
<dbReference type="OrthoDB" id="3821551at2"/>
<organism evidence="2 3">
    <name type="scientific">Rhodococcus xishaensis</name>
    <dbReference type="NCBI Taxonomy" id="2487364"/>
    <lineage>
        <taxon>Bacteria</taxon>
        <taxon>Bacillati</taxon>
        <taxon>Actinomycetota</taxon>
        <taxon>Actinomycetes</taxon>
        <taxon>Mycobacteriales</taxon>
        <taxon>Nocardiaceae</taxon>
        <taxon>Rhodococcus</taxon>
    </lineage>
</organism>
<feature type="domain" description="DUF402" evidence="1">
    <location>
        <begin position="41"/>
        <end position="178"/>
    </location>
</feature>
<accession>A0A3S3AAM8</accession>
<dbReference type="Proteomes" id="UP000283479">
    <property type="component" value="Unassembled WGS sequence"/>
</dbReference>
<evidence type="ECO:0000259" key="1">
    <source>
        <dbReference type="Pfam" id="PF04167"/>
    </source>
</evidence>
<protein>
    <submittedName>
        <fullName evidence="2">DUF402 domain-containing protein</fullName>
    </submittedName>
</protein>
<dbReference type="EMBL" id="RKLO01000001">
    <property type="protein sequence ID" value="RVW05751.1"/>
    <property type="molecule type" value="Genomic_DNA"/>
</dbReference>
<dbReference type="InterPro" id="IPR035930">
    <property type="entry name" value="FomD-like_sf"/>
</dbReference>
<reference evidence="2 3" key="1">
    <citation type="submission" date="2018-11" db="EMBL/GenBank/DDBJ databases">
        <title>Rhodococcus spongicola sp. nov. and Rhodococcus xishaensis sp. nov. from marine sponges.</title>
        <authorList>
            <person name="Li L."/>
            <person name="Lin H.W."/>
        </authorList>
    </citation>
    <scope>NUCLEOTIDE SEQUENCE [LARGE SCALE GENOMIC DNA]</scope>
    <source>
        <strain evidence="2 3">LHW51113</strain>
    </source>
</reference>